<dbReference type="Pfam" id="PF21787">
    <property type="entry name" value="TNP-like_RNaseH_N"/>
    <property type="match status" value="1"/>
</dbReference>
<evidence type="ECO:0000313" key="2">
    <source>
        <dbReference type="Proteomes" id="UP000695022"/>
    </source>
</evidence>
<dbReference type="GeneID" id="106813138"/>
<evidence type="ECO:0000259" key="1">
    <source>
        <dbReference type="Pfam" id="PF21787"/>
    </source>
</evidence>
<name>A0ABM1EKG2_PRICU</name>
<accession>A0ABM1EKG2</accession>
<protein>
    <submittedName>
        <fullName evidence="3">Uncharacterized protein LOC106813138</fullName>
    </submittedName>
</protein>
<keyword evidence="2" id="KW-1185">Reference proteome</keyword>
<reference evidence="3" key="1">
    <citation type="submission" date="2025-08" db="UniProtKB">
        <authorList>
            <consortium name="RefSeq"/>
        </authorList>
    </citation>
    <scope>IDENTIFICATION</scope>
</reference>
<feature type="domain" description="Transposable element P transposase-like RNase H" evidence="1">
    <location>
        <begin position="61"/>
        <end position="193"/>
    </location>
</feature>
<sequence>MALAIFSRSPAAYKALMKLEILQLPCVRSLQRKMESALEVCGISETNMKAAADYYKHFKQQKVAEGSAEPKGEGVLILDEVRVIGKIMWNSKNMQMYGGAMTADNFTSLHDIYGKMEDRKRVAPAQSVLQFLWRDLTSSFDVIGPYFPTETSLEHRFLISCPTETMRLFETWDFHTVCIVCDGSGANLTTVKLFTTGLRGPYQRAEVEPWFTNPYNTAYRVHFVICPSHQLKNMVNALFASRQNGTKSFETIRGGRSIGFGWEAIYTMYQREVKRRDTEHARRVPGLQHSYITRDAWTKLNVRPAKIMQQEHVLAELQSYAEPDESADTPVDSKHVMATHSYLTACNLIFERGFLSHDKVTNADQHVLENIIAGYDYFETWLQELEGLFDL</sequence>
<dbReference type="InterPro" id="IPR048365">
    <property type="entry name" value="TNP-like_RNaseH_N"/>
</dbReference>
<evidence type="ECO:0000313" key="3">
    <source>
        <dbReference type="RefSeq" id="XP_014672683.1"/>
    </source>
</evidence>
<dbReference type="Proteomes" id="UP000695022">
    <property type="component" value="Unplaced"/>
</dbReference>
<gene>
    <name evidence="3" type="primary">LOC106813138</name>
</gene>
<proteinExistence type="predicted"/>
<organism evidence="2 3">
    <name type="scientific">Priapulus caudatus</name>
    <name type="common">Priapulid worm</name>
    <dbReference type="NCBI Taxonomy" id="37621"/>
    <lineage>
        <taxon>Eukaryota</taxon>
        <taxon>Metazoa</taxon>
        <taxon>Ecdysozoa</taxon>
        <taxon>Scalidophora</taxon>
        <taxon>Priapulida</taxon>
        <taxon>Priapulimorpha</taxon>
        <taxon>Priapulimorphida</taxon>
        <taxon>Priapulidae</taxon>
        <taxon>Priapulus</taxon>
    </lineage>
</organism>
<dbReference type="RefSeq" id="XP_014672683.1">
    <property type="nucleotide sequence ID" value="XM_014817197.1"/>
</dbReference>